<dbReference type="InterPro" id="IPR040686">
    <property type="entry name" value="PurK_C"/>
</dbReference>
<keyword evidence="3 4" id="KW-0067">ATP-binding</keyword>
<sequence length="361" mass="38339">MALPPGSTIGILGGGQLGRMMALAAARLGYRCHILDPHEQPCAAEVSAEFTRAAYDDRDALRRFADECDVVTYEFENIPVEPLAVLADKLAPSTRSLEVAQDRAAEKRFIEGCGVRVAPWREVDSAADIEVALEALGAPILLKSRRYGYDGKGQAWVRRAEEAAEAWDAIGRQPAVAEAGMTFGAEFSLILARGANGETSAFPPTLNHHEGGILRTSTVPAGPQIAPFTDQAIAAARAIEEALGHVGVLTVEFFACADGPVVNEIAPRVHNSGHWTIEGAQTSQFEQHLRAILGLPLGDPTLVSAGATMENLIGDDVDRWADFVAEPGAHLHLYGKGEARPGRKMGHVTRLGSAASGPSVD</sequence>
<evidence type="ECO:0000313" key="8">
    <source>
        <dbReference type="Proteomes" id="UP001203410"/>
    </source>
</evidence>
<evidence type="ECO:0000256" key="3">
    <source>
        <dbReference type="ARBA" id="ARBA00022840"/>
    </source>
</evidence>
<feature type="binding site" evidence="4">
    <location>
        <position position="143"/>
    </location>
    <ligand>
        <name>ATP</name>
        <dbReference type="ChEBI" id="CHEBI:30616"/>
    </ligand>
</feature>
<dbReference type="EMBL" id="JAMGBA010000002">
    <property type="protein sequence ID" value="MCL6698662.1"/>
    <property type="molecule type" value="Genomic_DNA"/>
</dbReference>
<comment type="function">
    <text evidence="5">Catalyzes the ATP-dependent conversion of 5-aminoimidazole ribonucleotide (AIR) and HCO(3)- to N5-carboxyaminoimidazole ribonucleotide (N5-CAIR).</text>
</comment>
<dbReference type="InterPro" id="IPR013815">
    <property type="entry name" value="ATP_grasp_subdomain_1"/>
</dbReference>
<dbReference type="InterPro" id="IPR054350">
    <property type="entry name" value="PurT/PurK_preATP-grasp"/>
</dbReference>
<feature type="domain" description="ATP-grasp" evidence="6">
    <location>
        <begin position="107"/>
        <end position="293"/>
    </location>
</feature>
<keyword evidence="4 5" id="KW-0436">Ligase</keyword>
<dbReference type="Pfam" id="PF17769">
    <property type="entry name" value="PurK_C"/>
    <property type="match status" value="1"/>
</dbReference>
<evidence type="ECO:0000256" key="1">
    <source>
        <dbReference type="ARBA" id="ARBA00022741"/>
    </source>
</evidence>
<comment type="caution">
    <text evidence="7">The sequence shown here is derived from an EMBL/GenBank/DDBJ whole genome shotgun (WGS) entry which is preliminary data.</text>
</comment>
<dbReference type="NCBIfam" id="NF004676">
    <property type="entry name" value="PRK06019.1-2"/>
    <property type="match status" value="1"/>
</dbReference>
<dbReference type="PANTHER" id="PTHR11609:SF5">
    <property type="entry name" value="PHOSPHORIBOSYLAMINOIMIDAZOLE CARBOXYLASE"/>
    <property type="match status" value="1"/>
</dbReference>
<dbReference type="SUPFAM" id="SSF51246">
    <property type="entry name" value="Rudiment single hybrid motif"/>
    <property type="match status" value="1"/>
</dbReference>
<evidence type="ECO:0000259" key="6">
    <source>
        <dbReference type="PROSITE" id="PS50975"/>
    </source>
</evidence>
<feature type="binding site" evidence="4">
    <location>
        <begin position="148"/>
        <end position="154"/>
    </location>
    <ligand>
        <name>ATP</name>
        <dbReference type="ChEBI" id="CHEBI:30616"/>
    </ligand>
</feature>
<gene>
    <name evidence="4 5" type="primary">purK</name>
    <name evidence="7" type="ORF">LZ496_07665</name>
</gene>
<dbReference type="SUPFAM" id="SSF52440">
    <property type="entry name" value="PreATP-grasp domain"/>
    <property type="match status" value="1"/>
</dbReference>
<dbReference type="Pfam" id="PF02222">
    <property type="entry name" value="ATP-grasp"/>
    <property type="match status" value="1"/>
</dbReference>
<organism evidence="7 8">
    <name type="scientific">Sphingomonas caseinilyticus</name>
    <dbReference type="NCBI Taxonomy" id="2908205"/>
    <lineage>
        <taxon>Bacteria</taxon>
        <taxon>Pseudomonadati</taxon>
        <taxon>Pseudomonadota</taxon>
        <taxon>Alphaproteobacteria</taxon>
        <taxon>Sphingomonadales</taxon>
        <taxon>Sphingomonadaceae</taxon>
        <taxon>Sphingomonas</taxon>
    </lineage>
</organism>
<keyword evidence="8" id="KW-1185">Reference proteome</keyword>
<dbReference type="InterPro" id="IPR011054">
    <property type="entry name" value="Rudment_hybrid_motif"/>
</dbReference>
<comment type="catalytic activity">
    <reaction evidence="4 5">
        <text>5-amino-1-(5-phospho-beta-D-ribosyl)imidazole + hydrogencarbonate + ATP = 5-carboxyamino-1-(5-phospho-D-ribosyl)imidazole + ADP + phosphate + 2 H(+)</text>
        <dbReference type="Rhea" id="RHEA:19317"/>
        <dbReference type="ChEBI" id="CHEBI:15378"/>
        <dbReference type="ChEBI" id="CHEBI:17544"/>
        <dbReference type="ChEBI" id="CHEBI:30616"/>
        <dbReference type="ChEBI" id="CHEBI:43474"/>
        <dbReference type="ChEBI" id="CHEBI:58730"/>
        <dbReference type="ChEBI" id="CHEBI:137981"/>
        <dbReference type="ChEBI" id="CHEBI:456216"/>
        <dbReference type="EC" id="6.3.4.18"/>
    </reaction>
</comment>
<proteinExistence type="inferred from homology"/>
<comment type="pathway">
    <text evidence="4 5">Purine metabolism; IMP biosynthesis via de novo pathway; 5-amino-1-(5-phospho-D-ribosyl)imidazole-4-carboxylate from 5-amino-1-(5-phospho-D-ribosyl)imidazole (N5-CAIR route): step 1/2.</text>
</comment>
<dbReference type="NCBIfam" id="TIGR01161">
    <property type="entry name" value="purK"/>
    <property type="match status" value="1"/>
</dbReference>
<evidence type="ECO:0000313" key="7">
    <source>
        <dbReference type="EMBL" id="MCL6698662.1"/>
    </source>
</evidence>
<protein>
    <recommendedName>
        <fullName evidence="4 5">N5-carboxyaminoimidazole ribonucleotide synthase</fullName>
        <shortName evidence="4 5">N5-CAIR synthase</shortName>
        <ecNumber evidence="4 5">6.3.4.18</ecNumber>
    </recommendedName>
    <alternativeName>
        <fullName evidence="4 5">5-(carboxyamino)imidazole ribonucleotide synthetase</fullName>
    </alternativeName>
</protein>
<evidence type="ECO:0000256" key="2">
    <source>
        <dbReference type="ARBA" id="ARBA00022755"/>
    </source>
</evidence>
<dbReference type="NCBIfam" id="NF004679">
    <property type="entry name" value="PRK06019.1-5"/>
    <property type="match status" value="1"/>
</dbReference>
<dbReference type="Pfam" id="PF22660">
    <property type="entry name" value="RS_preATP-grasp-like"/>
    <property type="match status" value="1"/>
</dbReference>
<reference evidence="7 8" key="1">
    <citation type="submission" date="2022-05" db="EMBL/GenBank/DDBJ databases">
        <authorList>
            <person name="Jo J.-H."/>
            <person name="Im W.-T."/>
        </authorList>
    </citation>
    <scope>NUCLEOTIDE SEQUENCE [LARGE SCALE GENOMIC DNA]</scope>
    <source>
        <strain evidence="7 8">NSE70-1</strain>
    </source>
</reference>
<dbReference type="HAMAP" id="MF_01928">
    <property type="entry name" value="PurK"/>
    <property type="match status" value="1"/>
</dbReference>
<feature type="binding site" evidence="4">
    <location>
        <position position="209"/>
    </location>
    <ligand>
        <name>ATP</name>
        <dbReference type="ChEBI" id="CHEBI:30616"/>
    </ligand>
</feature>
<keyword evidence="2 4" id="KW-0658">Purine biosynthesis</keyword>
<dbReference type="Proteomes" id="UP001203410">
    <property type="component" value="Unassembled WGS sequence"/>
</dbReference>
<keyword evidence="1 4" id="KW-0547">Nucleotide-binding</keyword>
<dbReference type="EC" id="6.3.4.18" evidence="4 5"/>
<dbReference type="InterPro" id="IPR005875">
    <property type="entry name" value="PurK"/>
</dbReference>
<feature type="binding site" evidence="4">
    <location>
        <position position="186"/>
    </location>
    <ligand>
        <name>ATP</name>
        <dbReference type="ChEBI" id="CHEBI:30616"/>
    </ligand>
</feature>
<comment type="function">
    <text evidence="4">Catalyzes the ATP-dependent conversion of 5-aminoimidazole ribonucleotide (AIR) and HCO(3)(-) to N5-carboxyaminoimidazole ribonucleotide (N5-CAIR).</text>
</comment>
<dbReference type="Gene3D" id="3.30.1490.20">
    <property type="entry name" value="ATP-grasp fold, A domain"/>
    <property type="match status" value="1"/>
</dbReference>
<accession>A0ABT0RUI7</accession>
<dbReference type="RefSeq" id="WP_249904055.1">
    <property type="nucleotide sequence ID" value="NZ_JAMGBA010000002.1"/>
</dbReference>
<dbReference type="Gene3D" id="3.40.50.20">
    <property type="match status" value="1"/>
</dbReference>
<evidence type="ECO:0000256" key="4">
    <source>
        <dbReference type="HAMAP-Rule" id="MF_01928"/>
    </source>
</evidence>
<comment type="subunit">
    <text evidence="4 5">Homodimer.</text>
</comment>
<dbReference type="Gene3D" id="3.30.470.20">
    <property type="entry name" value="ATP-grasp fold, B domain"/>
    <property type="match status" value="1"/>
</dbReference>
<dbReference type="InterPro" id="IPR016185">
    <property type="entry name" value="PreATP-grasp_dom_sf"/>
</dbReference>
<dbReference type="PANTHER" id="PTHR11609">
    <property type="entry name" value="PURINE BIOSYNTHESIS PROTEIN 6/7, PUR6/7"/>
    <property type="match status" value="1"/>
</dbReference>
<comment type="similarity">
    <text evidence="4 5">Belongs to the PurK/PurT family.</text>
</comment>
<dbReference type="SUPFAM" id="SSF56059">
    <property type="entry name" value="Glutathione synthetase ATP-binding domain-like"/>
    <property type="match status" value="1"/>
</dbReference>
<feature type="binding site" evidence="4">
    <location>
        <position position="103"/>
    </location>
    <ligand>
        <name>ATP</name>
        <dbReference type="ChEBI" id="CHEBI:30616"/>
    </ligand>
</feature>
<dbReference type="PROSITE" id="PS50975">
    <property type="entry name" value="ATP_GRASP"/>
    <property type="match status" value="1"/>
</dbReference>
<feature type="binding site" evidence="4">
    <location>
        <begin position="263"/>
        <end position="264"/>
    </location>
    <ligand>
        <name>ATP</name>
        <dbReference type="ChEBI" id="CHEBI:30616"/>
    </ligand>
</feature>
<evidence type="ECO:0000256" key="5">
    <source>
        <dbReference type="RuleBase" id="RU361200"/>
    </source>
</evidence>
<name>A0ABT0RUI7_9SPHN</name>
<dbReference type="GO" id="GO:0034028">
    <property type="term" value="F:5-(carboxyamino)imidazole ribonucleotide synthase activity"/>
    <property type="evidence" value="ECO:0007669"/>
    <property type="project" value="UniProtKB-EC"/>
</dbReference>
<dbReference type="InterPro" id="IPR003135">
    <property type="entry name" value="ATP-grasp_carboxylate-amine"/>
</dbReference>
<comment type="caution">
    <text evidence="4">Lacks conserved residue(s) required for the propagation of feature annotation.</text>
</comment>
<dbReference type="InterPro" id="IPR011761">
    <property type="entry name" value="ATP-grasp"/>
</dbReference>